<dbReference type="Gene3D" id="1.50.10.10">
    <property type="match status" value="2"/>
</dbReference>
<proteinExistence type="predicted"/>
<dbReference type="Proteomes" id="UP000324585">
    <property type="component" value="Unassembled WGS sequence"/>
</dbReference>
<dbReference type="OrthoDB" id="14419at2759"/>
<accession>A0A5J4Z2V0</accession>
<keyword evidence="4" id="KW-1185">Reference proteome</keyword>
<evidence type="ECO:0000259" key="2">
    <source>
        <dbReference type="Pfam" id="PF22422"/>
    </source>
</evidence>
<sequence>MADLPNVKKQHQRRRSMFQTCDRLVRYRSSQGFSAIKGGSSADPETQRLREVQEDSEWKFFGPYLPERQWGSVREDYSASGDAWGSFPHEHARARAFRWGDDGLFGLTDEEARLCVSFAMWNGKDHILKERLFGLTNPEGNHGEDVKELYYYVDSSPTHSYMHGLIKYPQQEYPYAELVRMNGERGCTDSEYEITDTSVFKGSDYWDVHVKYAKFAEHDILMEITAQNMNETDEAELHMMPQIWFRNTWSWGMRRGAYEKNSNDRPDKPQLSELSSDSDPIKVIDVQHDELPCEYKFVAAPAEVNGREVGDKPVCYFTENETNKPLLFGSQPKDGEGPYYKDAFHRKVVNGQEDAVNPKKTGTKACVYYKVRVPAKGTAVFRLRLRGIDAEDGDEESPEHMLVPKLFDAVVEQRKQETDEYYSSLFLFDIAPERMQILRQAYAGLLWSKKFYFYVVEDWLNGDTKGSKPPESRLTGRNSGWSHMYAADIISMCDAWEYVFFATWDLAFHTIPLSAIDPDFAKSQLRLFLDDRYMRPDGAMPAYDWNFSDLNPPVHPVAVMRTYKKTRLSDGKRDLNFLKVCFAKLTMNFLWWVNREDPDGVGLFAGGFLGLDNCSIFDRSAEVPGGGTMYQSDGSAWMGLYCVCMLDMAIELAVHDSSYEEICGFFLQHFIFICESMNSGANDAMGLWDEETGFYYDGLVTSSGEKIPIKLRSMVGLIPLYANLTIESDVLRRLPAFRKRLNWFLKNRPAFRENMTFMVPGETGHSKIVAGEDLEDLIESSDDKSGIAHPFLLSIASETHLRRILEHMLSENEFLAPFGIRTLSREYEKNPFRFTTQDGVERVVKYLPAESDSGMFGGNSSWRGSIWLPVSLMIVESLKRLYYFYGKRFKVDFPTGSGNQLTLGQVANEIVRRMEKMFLVDPETGLRPLHGNEAHMYKDKGWNDLILYYEYFNPETGRGVGASHQTGWTACISTLLLDLAEAESVPDGYEKVD</sequence>
<evidence type="ECO:0000313" key="4">
    <source>
        <dbReference type="Proteomes" id="UP000324585"/>
    </source>
</evidence>
<dbReference type="OMA" id="ERTKYWK"/>
<comment type="caution">
    <text evidence="3">The sequence shown here is derived from an EMBL/GenBank/DDBJ whole genome shotgun (WGS) entry which is preliminary data.</text>
</comment>
<dbReference type="GO" id="GO:0009311">
    <property type="term" value="P:oligosaccharide metabolic process"/>
    <property type="evidence" value="ECO:0007669"/>
    <property type="project" value="InterPro"/>
</dbReference>
<feature type="region of interest" description="Disordered" evidence="1">
    <location>
        <begin position="260"/>
        <end position="279"/>
    </location>
</feature>
<dbReference type="AlphaFoldDB" id="A0A5J4Z2V0"/>
<dbReference type="Pfam" id="PF22422">
    <property type="entry name" value="MGH1-like_GH"/>
    <property type="match status" value="2"/>
</dbReference>
<dbReference type="InterPro" id="IPR008928">
    <property type="entry name" value="6-hairpin_glycosidase_sf"/>
</dbReference>
<evidence type="ECO:0000256" key="1">
    <source>
        <dbReference type="SAM" id="MobiDB-lite"/>
    </source>
</evidence>
<reference evidence="4" key="1">
    <citation type="journal article" date="2019" name="Nat. Commun.">
        <title>Expansion of phycobilisome linker gene families in mesophilic red algae.</title>
        <authorList>
            <person name="Lee J."/>
            <person name="Kim D."/>
            <person name="Bhattacharya D."/>
            <person name="Yoon H.S."/>
        </authorList>
    </citation>
    <scope>NUCLEOTIDE SEQUENCE [LARGE SCALE GENOMIC DNA]</scope>
    <source>
        <strain evidence="4">CCMP 1328</strain>
    </source>
</reference>
<gene>
    <name evidence="3" type="ORF">FVE85_5776</name>
</gene>
<organism evidence="3 4">
    <name type="scientific">Porphyridium purpureum</name>
    <name type="common">Red alga</name>
    <name type="synonym">Porphyridium cruentum</name>
    <dbReference type="NCBI Taxonomy" id="35688"/>
    <lineage>
        <taxon>Eukaryota</taxon>
        <taxon>Rhodophyta</taxon>
        <taxon>Bangiophyceae</taxon>
        <taxon>Porphyridiales</taxon>
        <taxon>Porphyridiaceae</taxon>
        <taxon>Porphyridium</taxon>
    </lineage>
</organism>
<dbReference type="PANTHER" id="PTHR10412:SF10">
    <property type="entry name" value="GLYCOSYL HYDROLASE FAMILY 63 C-TERMINAL DOMAIN-CONTAINING PROTEIN"/>
    <property type="match status" value="1"/>
</dbReference>
<dbReference type="SUPFAM" id="SSF48208">
    <property type="entry name" value="Six-hairpin glycosidases"/>
    <property type="match status" value="1"/>
</dbReference>
<feature type="compositionally biased region" description="Basic and acidic residues" evidence="1">
    <location>
        <begin position="260"/>
        <end position="270"/>
    </location>
</feature>
<dbReference type="InterPro" id="IPR012341">
    <property type="entry name" value="6hp_glycosidase-like_sf"/>
</dbReference>
<dbReference type="InterPro" id="IPR054491">
    <property type="entry name" value="MGH1-like_GH"/>
</dbReference>
<name>A0A5J4Z2V0_PORPP</name>
<feature type="domain" description="Mannosylglycerate hydrolase MGH1-like glycoside hydrolase" evidence="2">
    <location>
        <begin position="502"/>
        <end position="619"/>
    </location>
</feature>
<feature type="domain" description="Mannosylglycerate hydrolase MGH1-like glycoside hydrolase" evidence="2">
    <location>
        <begin position="790"/>
        <end position="966"/>
    </location>
</feature>
<dbReference type="PANTHER" id="PTHR10412">
    <property type="entry name" value="MANNOSYL-OLIGOSACCHARIDE GLUCOSIDASE"/>
    <property type="match status" value="1"/>
</dbReference>
<dbReference type="EMBL" id="VRMN01000001">
    <property type="protein sequence ID" value="KAA8498191.1"/>
    <property type="molecule type" value="Genomic_DNA"/>
</dbReference>
<evidence type="ECO:0000313" key="3">
    <source>
        <dbReference type="EMBL" id="KAA8498191.1"/>
    </source>
</evidence>
<dbReference type="GO" id="GO:0004573">
    <property type="term" value="F:Glc3Man9GlcNAc2 oligosaccharide glucosidase activity"/>
    <property type="evidence" value="ECO:0007669"/>
    <property type="project" value="InterPro"/>
</dbReference>
<dbReference type="InterPro" id="IPR004888">
    <property type="entry name" value="Glycoside_hydrolase_63"/>
</dbReference>
<protein>
    <recommendedName>
        <fullName evidence="2">Mannosylglycerate hydrolase MGH1-like glycoside hydrolase domain-containing protein</fullName>
    </recommendedName>
</protein>